<evidence type="ECO:0000313" key="4">
    <source>
        <dbReference type="Proteomes" id="UP000077755"/>
    </source>
</evidence>
<reference evidence="3" key="2">
    <citation type="submission" date="2022-03" db="EMBL/GenBank/DDBJ databases">
        <title>Draft title - Genomic analysis of global carrot germplasm unveils the trajectory of domestication and the origin of high carotenoid orange carrot.</title>
        <authorList>
            <person name="Iorizzo M."/>
            <person name="Ellison S."/>
            <person name="Senalik D."/>
            <person name="Macko-Podgorni A."/>
            <person name="Grzebelus D."/>
            <person name="Bostan H."/>
            <person name="Rolling W."/>
            <person name="Curaba J."/>
            <person name="Simon P."/>
        </authorList>
    </citation>
    <scope>NUCLEOTIDE SEQUENCE</scope>
    <source>
        <tissue evidence="3">Leaf</tissue>
    </source>
</reference>
<evidence type="ECO:0000313" key="3">
    <source>
        <dbReference type="EMBL" id="WOH00421.1"/>
    </source>
</evidence>
<proteinExistence type="predicted"/>
<gene>
    <name evidence="2" type="ORF">DCAR_017299</name>
    <name evidence="3" type="ORF">DCAR_0519781</name>
</gene>
<dbReference type="Proteomes" id="UP000077755">
    <property type="component" value="Chromosome 5"/>
</dbReference>
<protein>
    <submittedName>
        <fullName evidence="2">Uncharacterized protein</fullName>
    </submittedName>
</protein>
<feature type="region of interest" description="Disordered" evidence="1">
    <location>
        <begin position="1"/>
        <end position="41"/>
    </location>
</feature>
<evidence type="ECO:0000313" key="2">
    <source>
        <dbReference type="EMBL" id="KZM94054.1"/>
    </source>
</evidence>
<reference evidence="2" key="1">
    <citation type="journal article" date="2016" name="Nat. Genet.">
        <title>A high-quality carrot genome assembly provides new insights into carotenoid accumulation and asterid genome evolution.</title>
        <authorList>
            <person name="Iorizzo M."/>
            <person name="Ellison S."/>
            <person name="Senalik D."/>
            <person name="Zeng P."/>
            <person name="Satapoomin P."/>
            <person name="Huang J."/>
            <person name="Bowman M."/>
            <person name="Iovene M."/>
            <person name="Sanseverino W."/>
            <person name="Cavagnaro P."/>
            <person name="Yildiz M."/>
            <person name="Macko-Podgorni A."/>
            <person name="Moranska E."/>
            <person name="Grzebelus E."/>
            <person name="Grzebelus D."/>
            <person name="Ashrafi H."/>
            <person name="Zheng Z."/>
            <person name="Cheng S."/>
            <person name="Spooner D."/>
            <person name="Van Deynze A."/>
            <person name="Simon P."/>
        </authorList>
    </citation>
    <scope>NUCLEOTIDE SEQUENCE [LARGE SCALE GENOMIC DNA]</scope>
    <source>
        <tissue evidence="2">Leaf</tissue>
    </source>
</reference>
<accession>A0A164Y6L2</accession>
<dbReference type="EMBL" id="LNRQ01000005">
    <property type="protein sequence ID" value="KZM94054.1"/>
    <property type="molecule type" value="Genomic_DNA"/>
</dbReference>
<feature type="compositionally biased region" description="Low complexity" evidence="1">
    <location>
        <begin position="10"/>
        <end position="24"/>
    </location>
</feature>
<sequence>MHNGAVIAGVKSSSKRPSLVSRSPRGIGNLSLGTEQTDDDDDFVTPAEHFGKTKSIENDAAVVTAGRFYL</sequence>
<dbReference type="AlphaFoldDB" id="A0A164Y6L2"/>
<dbReference type="EMBL" id="CP093347">
    <property type="protein sequence ID" value="WOH00421.1"/>
    <property type="molecule type" value="Genomic_DNA"/>
</dbReference>
<dbReference type="Gramene" id="KZM94054">
    <property type="protein sequence ID" value="KZM94054"/>
    <property type="gene ID" value="DCAR_017299"/>
</dbReference>
<name>A0A164Y6L2_DAUCS</name>
<evidence type="ECO:0000256" key="1">
    <source>
        <dbReference type="SAM" id="MobiDB-lite"/>
    </source>
</evidence>
<keyword evidence="4" id="KW-1185">Reference proteome</keyword>
<organism evidence="2">
    <name type="scientific">Daucus carota subsp. sativus</name>
    <name type="common">Carrot</name>
    <dbReference type="NCBI Taxonomy" id="79200"/>
    <lineage>
        <taxon>Eukaryota</taxon>
        <taxon>Viridiplantae</taxon>
        <taxon>Streptophyta</taxon>
        <taxon>Embryophyta</taxon>
        <taxon>Tracheophyta</taxon>
        <taxon>Spermatophyta</taxon>
        <taxon>Magnoliopsida</taxon>
        <taxon>eudicotyledons</taxon>
        <taxon>Gunneridae</taxon>
        <taxon>Pentapetalae</taxon>
        <taxon>asterids</taxon>
        <taxon>campanulids</taxon>
        <taxon>Apiales</taxon>
        <taxon>Apiaceae</taxon>
        <taxon>Apioideae</taxon>
        <taxon>Scandiceae</taxon>
        <taxon>Daucinae</taxon>
        <taxon>Daucus</taxon>
        <taxon>Daucus sect. Daucus</taxon>
    </lineage>
</organism>